<keyword evidence="3" id="KW-1185">Reference proteome</keyword>
<comment type="caution">
    <text evidence="2">The sequence shown here is derived from an EMBL/GenBank/DDBJ whole genome shotgun (WGS) entry which is preliminary data.</text>
</comment>
<protein>
    <submittedName>
        <fullName evidence="2">Uncharacterized protein</fullName>
    </submittedName>
</protein>
<name>A0A8J5RWY4_ZIZPA</name>
<dbReference type="EMBL" id="JAAALK010000288">
    <property type="protein sequence ID" value="KAG8054944.1"/>
    <property type="molecule type" value="Genomic_DNA"/>
</dbReference>
<evidence type="ECO:0000313" key="3">
    <source>
        <dbReference type="Proteomes" id="UP000729402"/>
    </source>
</evidence>
<gene>
    <name evidence="2" type="ORF">GUJ93_ZPchr0001g31640</name>
</gene>
<feature type="compositionally biased region" description="Low complexity" evidence="1">
    <location>
        <begin position="1"/>
        <end position="15"/>
    </location>
</feature>
<sequence length="103" mass="10946">MIKKSSPASPTSSAKYDGDRLPRLFAVGRGGRRPPIILGSNISMEVSPNDAENGEAAPASDEKPIEPTPEAAAEAPSARSPRCHPCFFEEVIIPMNTGKVRLC</sequence>
<dbReference type="Proteomes" id="UP000729402">
    <property type="component" value="Unassembled WGS sequence"/>
</dbReference>
<proteinExistence type="predicted"/>
<feature type="region of interest" description="Disordered" evidence="1">
    <location>
        <begin position="1"/>
        <end position="21"/>
    </location>
</feature>
<organism evidence="2 3">
    <name type="scientific">Zizania palustris</name>
    <name type="common">Northern wild rice</name>
    <dbReference type="NCBI Taxonomy" id="103762"/>
    <lineage>
        <taxon>Eukaryota</taxon>
        <taxon>Viridiplantae</taxon>
        <taxon>Streptophyta</taxon>
        <taxon>Embryophyta</taxon>
        <taxon>Tracheophyta</taxon>
        <taxon>Spermatophyta</taxon>
        <taxon>Magnoliopsida</taxon>
        <taxon>Liliopsida</taxon>
        <taxon>Poales</taxon>
        <taxon>Poaceae</taxon>
        <taxon>BOP clade</taxon>
        <taxon>Oryzoideae</taxon>
        <taxon>Oryzeae</taxon>
        <taxon>Zizaniinae</taxon>
        <taxon>Zizania</taxon>
    </lineage>
</organism>
<dbReference type="AlphaFoldDB" id="A0A8J5RWY4"/>
<feature type="region of interest" description="Disordered" evidence="1">
    <location>
        <begin position="36"/>
        <end position="80"/>
    </location>
</feature>
<reference evidence="2" key="1">
    <citation type="journal article" date="2021" name="bioRxiv">
        <title>Whole Genome Assembly and Annotation of Northern Wild Rice, Zizania palustris L., Supports a Whole Genome Duplication in the Zizania Genus.</title>
        <authorList>
            <person name="Haas M."/>
            <person name="Kono T."/>
            <person name="Macchietto M."/>
            <person name="Millas R."/>
            <person name="McGilp L."/>
            <person name="Shao M."/>
            <person name="Duquette J."/>
            <person name="Hirsch C.N."/>
            <person name="Kimball J."/>
        </authorList>
    </citation>
    <scope>NUCLEOTIDE SEQUENCE</scope>
    <source>
        <tissue evidence="2">Fresh leaf tissue</tissue>
    </source>
</reference>
<reference evidence="2" key="2">
    <citation type="submission" date="2021-02" db="EMBL/GenBank/DDBJ databases">
        <authorList>
            <person name="Kimball J.A."/>
            <person name="Haas M.W."/>
            <person name="Macchietto M."/>
            <person name="Kono T."/>
            <person name="Duquette J."/>
            <person name="Shao M."/>
        </authorList>
    </citation>
    <scope>NUCLEOTIDE SEQUENCE</scope>
    <source>
        <tissue evidence="2">Fresh leaf tissue</tissue>
    </source>
</reference>
<evidence type="ECO:0000313" key="2">
    <source>
        <dbReference type="EMBL" id="KAG8054944.1"/>
    </source>
</evidence>
<accession>A0A8J5RWY4</accession>
<evidence type="ECO:0000256" key="1">
    <source>
        <dbReference type="SAM" id="MobiDB-lite"/>
    </source>
</evidence>